<evidence type="ECO:0000313" key="2">
    <source>
        <dbReference type="EMBL" id="EDW41242.1"/>
    </source>
</evidence>
<dbReference type="EMBL" id="CH480815">
    <property type="protein sequence ID" value="EDW41242.1"/>
    <property type="molecule type" value="Genomic_DNA"/>
</dbReference>
<reference evidence="2 3" key="1">
    <citation type="journal article" date="2007" name="Nature">
        <title>Evolution of genes and genomes on the Drosophila phylogeny.</title>
        <authorList>
            <consortium name="Drosophila 12 Genomes Consortium"/>
            <person name="Clark A.G."/>
            <person name="Eisen M.B."/>
            <person name="Smith D.R."/>
            <person name="Bergman C.M."/>
            <person name="Oliver B."/>
            <person name="Markow T.A."/>
            <person name="Kaufman T.C."/>
            <person name="Kellis M."/>
            <person name="Gelbart W."/>
            <person name="Iyer V.N."/>
            <person name="Pollard D.A."/>
            <person name="Sackton T.B."/>
            <person name="Larracuente A.M."/>
            <person name="Singh N.D."/>
            <person name="Abad J.P."/>
            <person name="Abt D.N."/>
            <person name="Adryan B."/>
            <person name="Aguade M."/>
            <person name="Akashi H."/>
            <person name="Anderson W.W."/>
            <person name="Aquadro C.F."/>
            <person name="Ardell D.H."/>
            <person name="Arguello R."/>
            <person name="Artieri C.G."/>
            <person name="Barbash D.A."/>
            <person name="Barker D."/>
            <person name="Barsanti P."/>
            <person name="Batterham P."/>
            <person name="Batzoglou S."/>
            <person name="Begun D."/>
            <person name="Bhutkar A."/>
            <person name="Blanco E."/>
            <person name="Bosak S.A."/>
            <person name="Bradley R.K."/>
            <person name="Brand A.D."/>
            <person name="Brent M.R."/>
            <person name="Brooks A.N."/>
            <person name="Brown R.H."/>
            <person name="Butlin R.K."/>
            <person name="Caggese C."/>
            <person name="Calvi B.R."/>
            <person name="Bernardo de Carvalho A."/>
            <person name="Caspi A."/>
            <person name="Castrezana S."/>
            <person name="Celniker S.E."/>
            <person name="Chang J.L."/>
            <person name="Chapple C."/>
            <person name="Chatterji S."/>
            <person name="Chinwalla A."/>
            <person name="Civetta A."/>
            <person name="Clifton S.W."/>
            <person name="Comeron J.M."/>
            <person name="Costello J.C."/>
            <person name="Coyne J.A."/>
            <person name="Daub J."/>
            <person name="David R.G."/>
            <person name="Delcher A.L."/>
            <person name="Delehaunty K."/>
            <person name="Do C.B."/>
            <person name="Ebling H."/>
            <person name="Edwards K."/>
            <person name="Eickbush T."/>
            <person name="Evans J.D."/>
            <person name="Filipski A."/>
            <person name="Findeiss S."/>
            <person name="Freyhult E."/>
            <person name="Fulton L."/>
            <person name="Fulton R."/>
            <person name="Garcia A.C."/>
            <person name="Gardiner A."/>
            <person name="Garfield D.A."/>
            <person name="Garvin B.E."/>
            <person name="Gibson G."/>
            <person name="Gilbert D."/>
            <person name="Gnerre S."/>
            <person name="Godfrey J."/>
            <person name="Good R."/>
            <person name="Gotea V."/>
            <person name="Gravely B."/>
            <person name="Greenberg A.J."/>
            <person name="Griffiths-Jones S."/>
            <person name="Gross S."/>
            <person name="Guigo R."/>
            <person name="Gustafson E.A."/>
            <person name="Haerty W."/>
            <person name="Hahn M.W."/>
            <person name="Halligan D.L."/>
            <person name="Halpern A.L."/>
            <person name="Halter G.M."/>
            <person name="Han M.V."/>
            <person name="Heger A."/>
            <person name="Hillier L."/>
            <person name="Hinrichs A.S."/>
            <person name="Holmes I."/>
            <person name="Hoskins R.A."/>
            <person name="Hubisz M.J."/>
            <person name="Hultmark D."/>
            <person name="Huntley M.A."/>
            <person name="Jaffe D.B."/>
            <person name="Jagadeeshan S."/>
            <person name="Jeck W.R."/>
            <person name="Johnson J."/>
            <person name="Jones C.D."/>
            <person name="Jordan W.C."/>
            <person name="Karpen G.H."/>
            <person name="Kataoka E."/>
            <person name="Keightley P.D."/>
            <person name="Kheradpour P."/>
            <person name="Kirkness E.F."/>
            <person name="Koerich L.B."/>
            <person name="Kristiansen K."/>
            <person name="Kudrna D."/>
            <person name="Kulathinal R.J."/>
            <person name="Kumar S."/>
            <person name="Kwok R."/>
            <person name="Lander E."/>
            <person name="Langley C.H."/>
            <person name="Lapoint R."/>
            <person name="Lazzaro B.P."/>
            <person name="Lee S.J."/>
            <person name="Levesque L."/>
            <person name="Li R."/>
            <person name="Lin C.F."/>
            <person name="Lin M.F."/>
            <person name="Lindblad-Toh K."/>
            <person name="Llopart A."/>
            <person name="Long M."/>
            <person name="Low L."/>
            <person name="Lozovsky E."/>
            <person name="Lu J."/>
            <person name="Luo M."/>
            <person name="Machado C.A."/>
            <person name="Makalowski W."/>
            <person name="Marzo M."/>
            <person name="Matsuda M."/>
            <person name="Matzkin L."/>
            <person name="McAllister B."/>
            <person name="McBride C.S."/>
            <person name="McKernan B."/>
            <person name="McKernan K."/>
            <person name="Mendez-Lago M."/>
            <person name="Minx P."/>
            <person name="Mollenhauer M.U."/>
            <person name="Montooth K."/>
            <person name="Mount S.M."/>
            <person name="Mu X."/>
            <person name="Myers E."/>
            <person name="Negre B."/>
            <person name="Newfeld S."/>
            <person name="Nielsen R."/>
            <person name="Noor M.A."/>
            <person name="O'Grady P."/>
            <person name="Pachter L."/>
            <person name="Papaceit M."/>
            <person name="Parisi M.J."/>
            <person name="Parisi M."/>
            <person name="Parts L."/>
            <person name="Pedersen J.S."/>
            <person name="Pesole G."/>
            <person name="Phillippy A.M."/>
            <person name="Ponting C.P."/>
            <person name="Pop M."/>
            <person name="Porcelli D."/>
            <person name="Powell J.R."/>
            <person name="Prohaska S."/>
            <person name="Pruitt K."/>
            <person name="Puig M."/>
            <person name="Quesneville H."/>
            <person name="Ram K.R."/>
            <person name="Rand D."/>
            <person name="Rasmussen M.D."/>
            <person name="Reed L.K."/>
            <person name="Reenan R."/>
            <person name="Reily A."/>
            <person name="Remington K.A."/>
            <person name="Rieger T.T."/>
            <person name="Ritchie M.G."/>
            <person name="Robin C."/>
            <person name="Rogers Y.H."/>
            <person name="Rohde C."/>
            <person name="Rozas J."/>
            <person name="Rubenfield M.J."/>
            <person name="Ruiz A."/>
            <person name="Russo S."/>
            <person name="Salzberg S.L."/>
            <person name="Sanchez-Gracia A."/>
            <person name="Saranga D.J."/>
            <person name="Sato H."/>
            <person name="Schaeffer S.W."/>
            <person name="Schatz M.C."/>
            <person name="Schlenke T."/>
            <person name="Schwartz R."/>
            <person name="Segarra C."/>
            <person name="Singh R.S."/>
            <person name="Sirot L."/>
            <person name="Sirota M."/>
            <person name="Sisneros N.B."/>
            <person name="Smith C.D."/>
            <person name="Smith T.F."/>
            <person name="Spieth J."/>
            <person name="Stage D.E."/>
            <person name="Stark A."/>
            <person name="Stephan W."/>
            <person name="Strausberg R.L."/>
            <person name="Strempel S."/>
            <person name="Sturgill D."/>
            <person name="Sutton G."/>
            <person name="Sutton G.G."/>
            <person name="Tao W."/>
            <person name="Teichmann S."/>
            <person name="Tobari Y.N."/>
            <person name="Tomimura Y."/>
            <person name="Tsolas J.M."/>
            <person name="Valente V.L."/>
            <person name="Venter E."/>
            <person name="Venter J.C."/>
            <person name="Vicario S."/>
            <person name="Vieira F.G."/>
            <person name="Vilella A.J."/>
            <person name="Villasante A."/>
            <person name="Walenz B."/>
            <person name="Wang J."/>
            <person name="Wasserman M."/>
            <person name="Watts T."/>
            <person name="Wilson D."/>
            <person name="Wilson R.K."/>
            <person name="Wing R.A."/>
            <person name="Wolfner M.F."/>
            <person name="Wong A."/>
            <person name="Wong G.K."/>
            <person name="Wu C.I."/>
            <person name="Wu G."/>
            <person name="Yamamoto D."/>
            <person name="Yang H.P."/>
            <person name="Yang S.P."/>
            <person name="Yorke J.A."/>
            <person name="Yoshida K."/>
            <person name="Zdobnov E."/>
            <person name="Zhang P."/>
            <person name="Zhang Y."/>
            <person name="Zimin A.V."/>
            <person name="Baldwin J."/>
            <person name="Abdouelleil A."/>
            <person name="Abdulkadir J."/>
            <person name="Abebe A."/>
            <person name="Abera B."/>
            <person name="Abreu J."/>
            <person name="Acer S.C."/>
            <person name="Aftuck L."/>
            <person name="Alexander A."/>
            <person name="An P."/>
            <person name="Anderson E."/>
            <person name="Anderson S."/>
            <person name="Arachi H."/>
            <person name="Azer M."/>
            <person name="Bachantsang P."/>
            <person name="Barry A."/>
            <person name="Bayul T."/>
            <person name="Berlin A."/>
            <person name="Bessette D."/>
            <person name="Bloom T."/>
            <person name="Blye J."/>
            <person name="Boguslavskiy L."/>
            <person name="Bonnet C."/>
            <person name="Boukhgalter B."/>
            <person name="Bourzgui I."/>
            <person name="Brown A."/>
            <person name="Cahill P."/>
            <person name="Channer S."/>
            <person name="Cheshatsang Y."/>
            <person name="Chuda L."/>
            <person name="Citroen M."/>
            <person name="Collymore A."/>
            <person name="Cooke P."/>
            <person name="Costello M."/>
            <person name="D'Aco K."/>
            <person name="Daza R."/>
            <person name="De Haan G."/>
            <person name="DeGray S."/>
            <person name="DeMaso C."/>
            <person name="Dhargay N."/>
            <person name="Dooley K."/>
            <person name="Dooley E."/>
            <person name="Doricent M."/>
            <person name="Dorje P."/>
            <person name="Dorjee K."/>
            <person name="Dupes A."/>
            <person name="Elong R."/>
            <person name="Falk J."/>
            <person name="Farina A."/>
            <person name="Faro S."/>
            <person name="Ferguson D."/>
            <person name="Fisher S."/>
            <person name="Foley C.D."/>
            <person name="Franke A."/>
            <person name="Friedrich D."/>
            <person name="Gadbois L."/>
            <person name="Gearin G."/>
            <person name="Gearin C.R."/>
            <person name="Giannoukos G."/>
            <person name="Goode T."/>
            <person name="Graham J."/>
            <person name="Grandbois E."/>
            <person name="Grewal S."/>
            <person name="Gyaltsen K."/>
            <person name="Hafez N."/>
            <person name="Hagos B."/>
            <person name="Hall J."/>
            <person name="Henson C."/>
            <person name="Hollinger A."/>
            <person name="Honan T."/>
            <person name="Huard M.D."/>
            <person name="Hughes L."/>
            <person name="Hurhula B."/>
            <person name="Husby M.E."/>
            <person name="Kamat A."/>
            <person name="Kanga B."/>
            <person name="Kashin S."/>
            <person name="Khazanovich D."/>
            <person name="Kisner P."/>
            <person name="Lance K."/>
            <person name="Lara M."/>
            <person name="Lee W."/>
            <person name="Lennon N."/>
            <person name="Letendre F."/>
            <person name="LeVine R."/>
            <person name="Lipovsky A."/>
            <person name="Liu X."/>
            <person name="Liu J."/>
            <person name="Liu S."/>
            <person name="Lokyitsang T."/>
            <person name="Lokyitsang Y."/>
            <person name="Lubonja R."/>
            <person name="Lui A."/>
            <person name="MacDonald P."/>
            <person name="Magnisalis V."/>
            <person name="Maru K."/>
            <person name="Matthews C."/>
            <person name="McCusker W."/>
            <person name="McDonough S."/>
            <person name="Mehta T."/>
            <person name="Meldrim J."/>
            <person name="Meneus L."/>
            <person name="Mihai O."/>
            <person name="Mihalev A."/>
            <person name="Mihova T."/>
            <person name="Mittelman R."/>
            <person name="Mlenga V."/>
            <person name="Montmayeur A."/>
            <person name="Mulrain L."/>
            <person name="Navidi A."/>
            <person name="Naylor J."/>
            <person name="Negash T."/>
            <person name="Nguyen T."/>
            <person name="Nguyen N."/>
            <person name="Nicol R."/>
            <person name="Norbu C."/>
            <person name="Norbu N."/>
            <person name="Novod N."/>
            <person name="O'Neill B."/>
            <person name="Osman S."/>
            <person name="Markiewicz E."/>
            <person name="Oyono O.L."/>
            <person name="Patti C."/>
            <person name="Phunkhang P."/>
            <person name="Pierre F."/>
            <person name="Priest M."/>
            <person name="Raghuraman S."/>
            <person name="Rege F."/>
            <person name="Reyes R."/>
            <person name="Rise C."/>
            <person name="Rogov P."/>
            <person name="Ross K."/>
            <person name="Ryan E."/>
            <person name="Settipalli S."/>
            <person name="Shea T."/>
            <person name="Sherpa N."/>
            <person name="Shi L."/>
            <person name="Shih D."/>
            <person name="Sparrow T."/>
            <person name="Spaulding J."/>
            <person name="Stalker J."/>
            <person name="Stange-Thomann N."/>
            <person name="Stavropoulos S."/>
            <person name="Stone C."/>
            <person name="Strader C."/>
            <person name="Tesfaye S."/>
            <person name="Thomson T."/>
            <person name="Thoulutsang Y."/>
            <person name="Thoulutsang D."/>
            <person name="Topham K."/>
            <person name="Topping I."/>
            <person name="Tsamla T."/>
            <person name="Vassiliev H."/>
            <person name="Vo A."/>
            <person name="Wangchuk T."/>
            <person name="Wangdi T."/>
            <person name="Weiand M."/>
            <person name="Wilkinson J."/>
            <person name="Wilson A."/>
            <person name="Yadav S."/>
            <person name="Young G."/>
            <person name="Yu Q."/>
            <person name="Zembek L."/>
            <person name="Zhong D."/>
            <person name="Zimmer A."/>
            <person name="Zwirko Z."/>
            <person name="Jaffe D.B."/>
            <person name="Alvarez P."/>
            <person name="Brockman W."/>
            <person name="Butler J."/>
            <person name="Chin C."/>
            <person name="Gnerre S."/>
            <person name="Grabherr M."/>
            <person name="Kleber M."/>
            <person name="Mauceli E."/>
            <person name="MacCallum I."/>
        </authorList>
    </citation>
    <scope>NUCLEOTIDE SEQUENCE [LARGE SCALE GENOMIC DNA]</scope>
    <source>
        <strain evidence="3">Rob3c / Tucson 14021-0248.25</strain>
    </source>
</reference>
<accession>B4HFL1</accession>
<evidence type="ECO:0000313" key="3">
    <source>
        <dbReference type="Proteomes" id="UP000001292"/>
    </source>
</evidence>
<keyword evidence="3" id="KW-1185">Reference proteome</keyword>
<feature type="compositionally biased region" description="Polar residues" evidence="1">
    <location>
        <begin position="1"/>
        <end position="13"/>
    </location>
</feature>
<dbReference type="HOGENOM" id="CLU_2252830_0_0_1"/>
<proteinExistence type="predicted"/>
<dbReference type="OMA" id="ADTRINC"/>
<protein>
    <submittedName>
        <fullName evidence="2">GM24667</fullName>
    </submittedName>
</protein>
<name>B4HFL1_DROSE</name>
<feature type="region of interest" description="Disordered" evidence="1">
    <location>
        <begin position="1"/>
        <end position="21"/>
    </location>
</feature>
<dbReference type="AlphaFoldDB" id="B4HFL1"/>
<organism evidence="3">
    <name type="scientific">Drosophila sechellia</name>
    <name type="common">Fruit fly</name>
    <dbReference type="NCBI Taxonomy" id="7238"/>
    <lineage>
        <taxon>Eukaryota</taxon>
        <taxon>Metazoa</taxon>
        <taxon>Ecdysozoa</taxon>
        <taxon>Arthropoda</taxon>
        <taxon>Hexapoda</taxon>
        <taxon>Insecta</taxon>
        <taxon>Pterygota</taxon>
        <taxon>Neoptera</taxon>
        <taxon>Endopterygota</taxon>
        <taxon>Diptera</taxon>
        <taxon>Brachycera</taxon>
        <taxon>Muscomorpha</taxon>
        <taxon>Ephydroidea</taxon>
        <taxon>Drosophilidae</taxon>
        <taxon>Drosophila</taxon>
        <taxon>Sophophora</taxon>
    </lineage>
</organism>
<dbReference type="Proteomes" id="UP000001292">
    <property type="component" value="Unassembled WGS sequence"/>
</dbReference>
<evidence type="ECO:0000256" key="1">
    <source>
        <dbReference type="SAM" id="MobiDB-lite"/>
    </source>
</evidence>
<gene>
    <name evidence="2" type="primary">Dsec\GM24667</name>
    <name evidence="2" type="ORF">Dsec_GM24667</name>
</gene>
<sequence length="108" mass="12491">MSSSSSGPLTRLNPNRDTDTAKDILTVLEGDVCGRGRWKSGQTKSPDSTTVEFWYCHHHHHHHYHHYHHHHRRGICTHPMSFAGYPCKSFADTRINCGRKKEIQCPHH</sequence>